<dbReference type="AlphaFoldDB" id="A0A550CKA0"/>
<dbReference type="Proteomes" id="UP000320762">
    <property type="component" value="Unassembled WGS sequence"/>
</dbReference>
<protein>
    <submittedName>
        <fullName evidence="1">Uncharacterized protein</fullName>
    </submittedName>
</protein>
<reference evidence="1 2" key="1">
    <citation type="journal article" date="2019" name="New Phytol.">
        <title>Comparative genomics reveals unique wood-decay strategies and fruiting body development in the Schizophyllaceae.</title>
        <authorList>
            <person name="Almasi E."/>
            <person name="Sahu N."/>
            <person name="Krizsan K."/>
            <person name="Balint B."/>
            <person name="Kovacs G.M."/>
            <person name="Kiss B."/>
            <person name="Cseklye J."/>
            <person name="Drula E."/>
            <person name="Henrissat B."/>
            <person name="Nagy I."/>
            <person name="Chovatia M."/>
            <person name="Adam C."/>
            <person name="LaButti K."/>
            <person name="Lipzen A."/>
            <person name="Riley R."/>
            <person name="Grigoriev I.V."/>
            <person name="Nagy L.G."/>
        </authorList>
    </citation>
    <scope>NUCLEOTIDE SEQUENCE [LARGE SCALE GENOMIC DNA]</scope>
    <source>
        <strain evidence="1 2">NL-1724</strain>
    </source>
</reference>
<name>A0A550CKA0_9AGAR</name>
<dbReference type="EMBL" id="VDMD01000005">
    <property type="protein sequence ID" value="TRM65241.1"/>
    <property type="molecule type" value="Genomic_DNA"/>
</dbReference>
<accession>A0A550CKA0</accession>
<evidence type="ECO:0000313" key="1">
    <source>
        <dbReference type="EMBL" id="TRM65241.1"/>
    </source>
</evidence>
<comment type="caution">
    <text evidence="1">The sequence shown here is derived from an EMBL/GenBank/DDBJ whole genome shotgun (WGS) entry which is preliminary data.</text>
</comment>
<keyword evidence="2" id="KW-1185">Reference proteome</keyword>
<evidence type="ECO:0000313" key="2">
    <source>
        <dbReference type="Proteomes" id="UP000320762"/>
    </source>
</evidence>
<proteinExistence type="predicted"/>
<sequence length="110" mass="11469">MSLPDGLAFGPDVLAFVNGLLSAKDAEIQALKAEAVSAGNASAQAAQDAASSQKAIEALRAHRDNLKIAMKETGKQLRAAQSSNRRTVSVLKDVIVCWGPPEGPASLRVM</sequence>
<gene>
    <name evidence="1" type="ORF">BD626DRAFT_567165</name>
</gene>
<organism evidence="1 2">
    <name type="scientific">Schizophyllum amplum</name>
    <dbReference type="NCBI Taxonomy" id="97359"/>
    <lineage>
        <taxon>Eukaryota</taxon>
        <taxon>Fungi</taxon>
        <taxon>Dikarya</taxon>
        <taxon>Basidiomycota</taxon>
        <taxon>Agaricomycotina</taxon>
        <taxon>Agaricomycetes</taxon>
        <taxon>Agaricomycetidae</taxon>
        <taxon>Agaricales</taxon>
        <taxon>Schizophyllaceae</taxon>
        <taxon>Schizophyllum</taxon>
    </lineage>
</organism>